<feature type="region of interest" description="Disordered" evidence="1">
    <location>
        <begin position="1"/>
        <end position="75"/>
    </location>
</feature>
<dbReference type="EMBL" id="JAIWYP010000015">
    <property type="protein sequence ID" value="KAH3700501.1"/>
    <property type="molecule type" value="Genomic_DNA"/>
</dbReference>
<feature type="compositionally biased region" description="Basic and acidic residues" evidence="1">
    <location>
        <begin position="23"/>
        <end position="43"/>
    </location>
</feature>
<gene>
    <name evidence="2" type="ORF">DPMN_075480</name>
</gene>
<name>A0A9D4BMP8_DREPO</name>
<reference evidence="2" key="1">
    <citation type="journal article" date="2019" name="bioRxiv">
        <title>The Genome of the Zebra Mussel, Dreissena polymorpha: A Resource for Invasive Species Research.</title>
        <authorList>
            <person name="McCartney M.A."/>
            <person name="Auch B."/>
            <person name="Kono T."/>
            <person name="Mallez S."/>
            <person name="Zhang Y."/>
            <person name="Obille A."/>
            <person name="Becker A."/>
            <person name="Abrahante J.E."/>
            <person name="Garbe J."/>
            <person name="Badalamenti J.P."/>
            <person name="Herman A."/>
            <person name="Mangelson H."/>
            <person name="Liachko I."/>
            <person name="Sullivan S."/>
            <person name="Sone E.D."/>
            <person name="Koren S."/>
            <person name="Silverstein K.A.T."/>
            <person name="Beckman K.B."/>
            <person name="Gohl D.M."/>
        </authorList>
    </citation>
    <scope>NUCLEOTIDE SEQUENCE</scope>
    <source>
        <strain evidence="2">Duluth1</strain>
        <tissue evidence="2">Whole animal</tissue>
    </source>
</reference>
<dbReference type="Proteomes" id="UP000828390">
    <property type="component" value="Unassembled WGS sequence"/>
</dbReference>
<dbReference type="AlphaFoldDB" id="A0A9D4BMP8"/>
<evidence type="ECO:0000256" key="1">
    <source>
        <dbReference type="SAM" id="MobiDB-lite"/>
    </source>
</evidence>
<proteinExistence type="predicted"/>
<evidence type="ECO:0000313" key="3">
    <source>
        <dbReference type="Proteomes" id="UP000828390"/>
    </source>
</evidence>
<evidence type="ECO:0000313" key="2">
    <source>
        <dbReference type="EMBL" id="KAH3700501.1"/>
    </source>
</evidence>
<accession>A0A9D4BMP8</accession>
<sequence>MTLTSWLAPAVHLKTSPTDSVNEQEHVDGRLYGEVEDHDEKHGQHPCRHQHERQEARRSDKYLGANLSKDDTSPA</sequence>
<organism evidence="2 3">
    <name type="scientific">Dreissena polymorpha</name>
    <name type="common">Zebra mussel</name>
    <name type="synonym">Mytilus polymorpha</name>
    <dbReference type="NCBI Taxonomy" id="45954"/>
    <lineage>
        <taxon>Eukaryota</taxon>
        <taxon>Metazoa</taxon>
        <taxon>Spiralia</taxon>
        <taxon>Lophotrochozoa</taxon>
        <taxon>Mollusca</taxon>
        <taxon>Bivalvia</taxon>
        <taxon>Autobranchia</taxon>
        <taxon>Heteroconchia</taxon>
        <taxon>Euheterodonta</taxon>
        <taxon>Imparidentia</taxon>
        <taxon>Neoheterodontei</taxon>
        <taxon>Myida</taxon>
        <taxon>Dreissenoidea</taxon>
        <taxon>Dreissenidae</taxon>
        <taxon>Dreissena</taxon>
    </lineage>
</organism>
<keyword evidence="3" id="KW-1185">Reference proteome</keyword>
<protein>
    <submittedName>
        <fullName evidence="2">Uncharacterized protein</fullName>
    </submittedName>
</protein>
<reference evidence="2" key="2">
    <citation type="submission" date="2020-11" db="EMBL/GenBank/DDBJ databases">
        <authorList>
            <person name="McCartney M.A."/>
            <person name="Auch B."/>
            <person name="Kono T."/>
            <person name="Mallez S."/>
            <person name="Becker A."/>
            <person name="Gohl D.M."/>
            <person name="Silverstein K.A.T."/>
            <person name="Koren S."/>
            <person name="Bechman K.B."/>
            <person name="Herman A."/>
            <person name="Abrahante J.E."/>
            <person name="Garbe J."/>
        </authorList>
    </citation>
    <scope>NUCLEOTIDE SEQUENCE</scope>
    <source>
        <strain evidence="2">Duluth1</strain>
        <tissue evidence="2">Whole animal</tissue>
    </source>
</reference>
<comment type="caution">
    <text evidence="2">The sequence shown here is derived from an EMBL/GenBank/DDBJ whole genome shotgun (WGS) entry which is preliminary data.</text>
</comment>
<feature type="compositionally biased region" description="Basic and acidic residues" evidence="1">
    <location>
        <begin position="52"/>
        <end position="61"/>
    </location>
</feature>